<accession>A0A8T2NEP9</accession>
<name>A0A8T2NEP9_9TELE</name>
<dbReference type="AlphaFoldDB" id="A0A8T2NEP9"/>
<evidence type="ECO:0000313" key="3">
    <source>
        <dbReference type="Proteomes" id="UP000824540"/>
    </source>
</evidence>
<reference evidence="2" key="1">
    <citation type="thesis" date="2021" institute="BYU ScholarsArchive" country="Provo, UT, USA">
        <title>Applications of and Algorithms for Genome Assembly and Genomic Analyses with an Emphasis on Marine Teleosts.</title>
        <authorList>
            <person name="Pickett B.D."/>
        </authorList>
    </citation>
    <scope>NUCLEOTIDE SEQUENCE</scope>
    <source>
        <strain evidence="2">HI-2016</strain>
    </source>
</reference>
<feature type="compositionally biased region" description="Basic residues" evidence="1">
    <location>
        <begin position="148"/>
        <end position="159"/>
    </location>
</feature>
<feature type="region of interest" description="Disordered" evidence="1">
    <location>
        <begin position="132"/>
        <end position="159"/>
    </location>
</feature>
<evidence type="ECO:0000313" key="2">
    <source>
        <dbReference type="EMBL" id="KAG9334947.1"/>
    </source>
</evidence>
<organism evidence="2 3">
    <name type="scientific">Albula glossodonta</name>
    <name type="common">roundjaw bonefish</name>
    <dbReference type="NCBI Taxonomy" id="121402"/>
    <lineage>
        <taxon>Eukaryota</taxon>
        <taxon>Metazoa</taxon>
        <taxon>Chordata</taxon>
        <taxon>Craniata</taxon>
        <taxon>Vertebrata</taxon>
        <taxon>Euteleostomi</taxon>
        <taxon>Actinopterygii</taxon>
        <taxon>Neopterygii</taxon>
        <taxon>Teleostei</taxon>
        <taxon>Albuliformes</taxon>
        <taxon>Albulidae</taxon>
        <taxon>Albula</taxon>
    </lineage>
</organism>
<sequence length="159" mass="17749">MKTFALIHSVSFDYVPSLQKVQRLSTSANMHVAFQNTVNFGNGRLTSVQEPESAAAANAVPASCRCGVLVVHTDIRGYSACSDDVLKMNMTGRKKEKEKNFWAWWTKGSSGFFCESTWVPKATLAITSMRKQRNQVVPQGHTPFPKLQQKKNNSRGQPR</sequence>
<dbReference type="Proteomes" id="UP000824540">
    <property type="component" value="Unassembled WGS sequence"/>
</dbReference>
<keyword evidence="3" id="KW-1185">Reference proteome</keyword>
<proteinExistence type="predicted"/>
<protein>
    <submittedName>
        <fullName evidence="2">Uncharacterized protein</fullName>
    </submittedName>
</protein>
<dbReference type="EMBL" id="JAFBMS010000133">
    <property type="protein sequence ID" value="KAG9334947.1"/>
    <property type="molecule type" value="Genomic_DNA"/>
</dbReference>
<evidence type="ECO:0000256" key="1">
    <source>
        <dbReference type="SAM" id="MobiDB-lite"/>
    </source>
</evidence>
<comment type="caution">
    <text evidence="2">The sequence shown here is derived from an EMBL/GenBank/DDBJ whole genome shotgun (WGS) entry which is preliminary data.</text>
</comment>
<gene>
    <name evidence="2" type="ORF">JZ751_006269</name>
</gene>